<reference evidence="1" key="1">
    <citation type="submission" date="2019-05" db="EMBL/GenBank/DDBJ databases">
        <authorList>
            <consortium name="Pathogen Informatics"/>
        </authorList>
    </citation>
    <scope>NUCLEOTIDE SEQUENCE [LARGE SCALE GENOMIC DNA]</scope>
    <source>
        <strain evidence="1">NCTC12965</strain>
    </source>
</reference>
<sequence length="74" mass="8485">MDGRDQQMTELNLVHTLVTPIVGLNQPKFAINLRDLAPPLLLQLRLLMLGFTRYILLKLVLQSNQCRQQVIFIG</sequence>
<gene>
    <name evidence="1" type="ORF">NCTC12965_02580</name>
</gene>
<dbReference type="AlphaFoldDB" id="A0A4V6KMQ5"/>
<dbReference type="EMBL" id="CABEEZ010000053">
    <property type="protein sequence ID" value="VTR27578.1"/>
    <property type="molecule type" value="Genomic_DNA"/>
</dbReference>
<protein>
    <submittedName>
        <fullName evidence="1">Uncharacterized protein</fullName>
    </submittedName>
</protein>
<organism evidence="1">
    <name type="scientific">Serratia fonticola</name>
    <dbReference type="NCBI Taxonomy" id="47917"/>
    <lineage>
        <taxon>Bacteria</taxon>
        <taxon>Pseudomonadati</taxon>
        <taxon>Pseudomonadota</taxon>
        <taxon>Gammaproteobacteria</taxon>
        <taxon>Enterobacterales</taxon>
        <taxon>Yersiniaceae</taxon>
        <taxon>Serratia</taxon>
    </lineage>
</organism>
<accession>A0A4V6KMQ5</accession>
<name>A0A4V6KMQ5_SERFO</name>
<proteinExistence type="predicted"/>
<evidence type="ECO:0000313" key="1">
    <source>
        <dbReference type="EMBL" id="VTR27578.1"/>
    </source>
</evidence>